<gene>
    <name evidence="2" type="ORF">CAUJ_LOCUS15280</name>
</gene>
<dbReference type="SUPFAM" id="SSF51905">
    <property type="entry name" value="FAD/NAD(P)-binding domain"/>
    <property type="match status" value="1"/>
</dbReference>
<name>A0A8S1HY36_9PELO</name>
<evidence type="ECO:0000313" key="3">
    <source>
        <dbReference type="Proteomes" id="UP000835052"/>
    </source>
</evidence>
<dbReference type="Pfam" id="PF01593">
    <property type="entry name" value="Amino_oxidase"/>
    <property type="match status" value="1"/>
</dbReference>
<dbReference type="InterPro" id="IPR050281">
    <property type="entry name" value="Flavin_monoamine_oxidase"/>
</dbReference>
<dbReference type="InterPro" id="IPR002937">
    <property type="entry name" value="Amino_oxidase"/>
</dbReference>
<comment type="caution">
    <text evidence="2">The sequence shown here is derived from an EMBL/GenBank/DDBJ whole genome shotgun (WGS) entry which is preliminary data.</text>
</comment>
<keyword evidence="3" id="KW-1185">Reference proteome</keyword>
<dbReference type="GO" id="GO:0046592">
    <property type="term" value="F:polyamine oxidase activity"/>
    <property type="evidence" value="ECO:0007669"/>
    <property type="project" value="TreeGrafter"/>
</dbReference>
<dbReference type="InterPro" id="IPR036188">
    <property type="entry name" value="FAD/NAD-bd_sf"/>
</dbReference>
<dbReference type="SUPFAM" id="SSF54373">
    <property type="entry name" value="FAD-linked reductases, C-terminal domain"/>
    <property type="match status" value="1"/>
</dbReference>
<dbReference type="Gene3D" id="3.50.50.60">
    <property type="entry name" value="FAD/NAD(P)-binding domain"/>
    <property type="match status" value="1"/>
</dbReference>
<proteinExistence type="predicted"/>
<dbReference type="Proteomes" id="UP000835052">
    <property type="component" value="Unassembled WGS sequence"/>
</dbReference>
<feature type="domain" description="Amine oxidase" evidence="1">
    <location>
        <begin position="65"/>
        <end position="511"/>
    </location>
</feature>
<evidence type="ECO:0000259" key="1">
    <source>
        <dbReference type="Pfam" id="PF01593"/>
    </source>
</evidence>
<sequence length="517" mass="59066">MIGLVEFVRNRTTHYTTRQTPVECKLSATQTVRVRGVMVSMDAFQAFDGEEMVEKPKVAIIGAGIAGLRAARVFEQNHIDYIIFEAKDRIGGRIYPFGYGDGYLQHGAEYVNGVDNEIYKIAESLKIMENNDDLVPDEYISQSSTAIFIDGTRIEKKDLKEFVKFTRNIEERLEDEAELDKYYTLSVADRYDYHFQKWMKTQSNGKLKEGVLQQLGRLFKNYLQTEWSAPVEKLAMANLDEWDDGANHNDSFELNSRGYAAILEAYVDQIDVGKVILNAPISRIDYRSGKDVIITTAFGEAHVFNHVIVTIPLGYLKANVYTLFLPRLPQEQESAIKDMGFGRNQKVFLEYEKPWWPEDVDTLLVSTSYGPFKRLERQLYDVSTKSMGEKNILVAWIAGKGPEAMARMSESEILQEVSSHLKQNLKEYPVEEAKRIFTHNWLADRYTMGSYSYLTPEATKNHEDVIEKLGEPVIGINTRPLICFAGEHTDSKMYQTTVGASRSGFREAQRISKFLSQ</sequence>
<accession>A0A8S1HY36</accession>
<dbReference type="Gene3D" id="3.90.660.10">
    <property type="match status" value="1"/>
</dbReference>
<dbReference type="AlphaFoldDB" id="A0A8S1HY36"/>
<dbReference type="PANTHER" id="PTHR10742">
    <property type="entry name" value="FLAVIN MONOAMINE OXIDASE"/>
    <property type="match status" value="1"/>
</dbReference>
<reference evidence="2" key="1">
    <citation type="submission" date="2020-10" db="EMBL/GenBank/DDBJ databases">
        <authorList>
            <person name="Kikuchi T."/>
        </authorList>
    </citation>
    <scope>NUCLEOTIDE SEQUENCE</scope>
    <source>
        <strain evidence="2">NKZ352</strain>
    </source>
</reference>
<evidence type="ECO:0000313" key="2">
    <source>
        <dbReference type="EMBL" id="CAD6199377.1"/>
    </source>
</evidence>
<organism evidence="2 3">
    <name type="scientific">Caenorhabditis auriculariae</name>
    <dbReference type="NCBI Taxonomy" id="2777116"/>
    <lineage>
        <taxon>Eukaryota</taxon>
        <taxon>Metazoa</taxon>
        <taxon>Ecdysozoa</taxon>
        <taxon>Nematoda</taxon>
        <taxon>Chromadorea</taxon>
        <taxon>Rhabditida</taxon>
        <taxon>Rhabditina</taxon>
        <taxon>Rhabditomorpha</taxon>
        <taxon>Rhabditoidea</taxon>
        <taxon>Rhabditidae</taxon>
        <taxon>Peloderinae</taxon>
        <taxon>Caenorhabditis</taxon>
    </lineage>
</organism>
<dbReference type="OrthoDB" id="5046242at2759"/>
<dbReference type="EMBL" id="CAJGYM010000171">
    <property type="protein sequence ID" value="CAD6199377.1"/>
    <property type="molecule type" value="Genomic_DNA"/>
</dbReference>
<dbReference type="PANTHER" id="PTHR10742:SF407">
    <property type="entry name" value="AMINE OXIDASE DOMAIN-CONTAINING PROTEIN"/>
    <property type="match status" value="1"/>
</dbReference>
<protein>
    <recommendedName>
        <fullName evidence="1">Amine oxidase domain-containing protein</fullName>
    </recommendedName>
</protein>